<evidence type="ECO:0000259" key="7">
    <source>
        <dbReference type="Pfam" id="PF04138"/>
    </source>
</evidence>
<dbReference type="PANTHER" id="PTHR38459:SF1">
    <property type="entry name" value="PROPHAGE BACTOPRENOL-LINKED GLUCOSE TRANSLOCASE HOMOLOG"/>
    <property type="match status" value="1"/>
</dbReference>
<comment type="subcellular location">
    <subcellularLocation>
        <location evidence="1">Membrane</location>
        <topology evidence="1">Multi-pass membrane protein</topology>
    </subcellularLocation>
</comment>
<dbReference type="RefSeq" id="WP_014129505.1">
    <property type="nucleotide sequence ID" value="NC_016078.1"/>
</dbReference>
<dbReference type="KEGG" id="phl:KKY_310"/>
<comment type="similarity">
    <text evidence="2">Belongs to the GtrA family.</text>
</comment>
<evidence type="ECO:0000256" key="5">
    <source>
        <dbReference type="ARBA" id="ARBA00023136"/>
    </source>
</evidence>
<accession>G4R8R9</accession>
<evidence type="ECO:0000313" key="9">
    <source>
        <dbReference type="Proteomes" id="UP000008850"/>
    </source>
</evidence>
<dbReference type="GO" id="GO:0000271">
    <property type="term" value="P:polysaccharide biosynthetic process"/>
    <property type="evidence" value="ECO:0007669"/>
    <property type="project" value="InterPro"/>
</dbReference>
<feature type="transmembrane region" description="Helical" evidence="6">
    <location>
        <begin position="35"/>
        <end position="58"/>
    </location>
</feature>
<gene>
    <name evidence="8" type="ordered locus">KKY_310</name>
</gene>
<evidence type="ECO:0000256" key="4">
    <source>
        <dbReference type="ARBA" id="ARBA00022989"/>
    </source>
</evidence>
<proteinExistence type="inferred from homology"/>
<protein>
    <recommendedName>
        <fullName evidence="7">GtrA/DPMS transmembrane domain-containing protein</fullName>
    </recommendedName>
</protein>
<dbReference type="InterPro" id="IPR051401">
    <property type="entry name" value="GtrA_CellWall_Glycosyl"/>
</dbReference>
<sequence length="145" mass="15548">MSPEAFLKLPQPVRFLLLGGLAAAINWLVRFPLSLVLPFPAAVFVAYLIGMSAGFTLYRAYVFPNSARPVAAQATLFLIVNAIGAVIVMAVSLVLLDHLLPAIGWRFLPEALAHGTAIGVGAVANFFGHKYLSFRAAPERAENLT</sequence>
<keyword evidence="5 6" id="KW-0472">Membrane</keyword>
<dbReference type="AlphaFoldDB" id="G4R8R9"/>
<keyword evidence="9" id="KW-1185">Reference proteome</keyword>
<dbReference type="STRING" id="1082931.KKY_310"/>
<reference evidence="8 9" key="1">
    <citation type="journal article" date="2012" name="J. Bacteriol.">
        <title>Complete genome sequence of Pelagibacterium halotolerans B2T.</title>
        <authorList>
            <person name="Huo Y.Y."/>
            <person name="Cheng H."/>
            <person name="Han X.F."/>
            <person name="Jiang X.W."/>
            <person name="Sun C."/>
            <person name="Zhang X.Q."/>
            <person name="Zhu X.F."/>
            <person name="Liu Y.F."/>
            <person name="Li P.F."/>
            <person name="Ni P.X."/>
            <person name="Wu M."/>
        </authorList>
    </citation>
    <scope>NUCLEOTIDE SEQUENCE [LARGE SCALE GENOMIC DNA]</scope>
    <source>
        <strain evidence="9">DSM 22347 / JCM 15775 / CGMCC 1.7692 / B2</strain>
    </source>
</reference>
<dbReference type="Proteomes" id="UP000008850">
    <property type="component" value="Chromosome"/>
</dbReference>
<dbReference type="HOGENOM" id="CLU_121804_1_0_5"/>
<name>G4R8R9_PELHB</name>
<organism evidence="8 9">
    <name type="scientific">Pelagibacterium halotolerans (strain DSM 22347 / JCM 15775 / CGMCC 1.7692 / B2)</name>
    <dbReference type="NCBI Taxonomy" id="1082931"/>
    <lineage>
        <taxon>Bacteria</taxon>
        <taxon>Pseudomonadati</taxon>
        <taxon>Pseudomonadota</taxon>
        <taxon>Alphaproteobacteria</taxon>
        <taxon>Hyphomicrobiales</taxon>
        <taxon>Devosiaceae</taxon>
        <taxon>Pelagibacterium</taxon>
    </lineage>
</organism>
<dbReference type="EMBL" id="CP003075">
    <property type="protein sequence ID" value="AEQ50355.1"/>
    <property type="molecule type" value="Genomic_DNA"/>
</dbReference>
<feature type="transmembrane region" description="Helical" evidence="6">
    <location>
        <begin position="12"/>
        <end position="29"/>
    </location>
</feature>
<evidence type="ECO:0000256" key="1">
    <source>
        <dbReference type="ARBA" id="ARBA00004141"/>
    </source>
</evidence>
<evidence type="ECO:0000313" key="8">
    <source>
        <dbReference type="EMBL" id="AEQ50355.1"/>
    </source>
</evidence>
<dbReference type="Pfam" id="PF04138">
    <property type="entry name" value="GtrA_DPMS_TM"/>
    <property type="match status" value="1"/>
</dbReference>
<feature type="transmembrane region" description="Helical" evidence="6">
    <location>
        <begin position="70"/>
        <end position="95"/>
    </location>
</feature>
<evidence type="ECO:0000256" key="2">
    <source>
        <dbReference type="ARBA" id="ARBA00009399"/>
    </source>
</evidence>
<feature type="transmembrane region" description="Helical" evidence="6">
    <location>
        <begin position="107"/>
        <end position="127"/>
    </location>
</feature>
<dbReference type="GO" id="GO:0005886">
    <property type="term" value="C:plasma membrane"/>
    <property type="evidence" value="ECO:0007669"/>
    <property type="project" value="TreeGrafter"/>
</dbReference>
<evidence type="ECO:0000256" key="3">
    <source>
        <dbReference type="ARBA" id="ARBA00022692"/>
    </source>
</evidence>
<keyword evidence="4 6" id="KW-1133">Transmembrane helix</keyword>
<evidence type="ECO:0000256" key="6">
    <source>
        <dbReference type="SAM" id="Phobius"/>
    </source>
</evidence>
<dbReference type="InterPro" id="IPR007267">
    <property type="entry name" value="GtrA_DPMS_TM"/>
</dbReference>
<feature type="domain" description="GtrA/DPMS transmembrane" evidence="7">
    <location>
        <begin position="14"/>
        <end position="99"/>
    </location>
</feature>
<keyword evidence="3 6" id="KW-0812">Transmembrane</keyword>
<dbReference type="eggNOG" id="COG2246">
    <property type="taxonomic scope" value="Bacteria"/>
</dbReference>
<dbReference type="PANTHER" id="PTHR38459">
    <property type="entry name" value="PROPHAGE BACTOPRENOL-LINKED GLUCOSE TRANSLOCASE HOMOLOG"/>
    <property type="match status" value="1"/>
</dbReference>